<protein>
    <recommendedName>
        <fullName evidence="4">Right-handed parallel beta-helix repeat-containing protein</fullName>
    </recommendedName>
</protein>
<gene>
    <name evidence="2" type="ORF">EO244_01725</name>
</gene>
<evidence type="ECO:0000313" key="3">
    <source>
        <dbReference type="Proteomes" id="UP000289703"/>
    </source>
</evidence>
<dbReference type="SUPFAM" id="SSF51126">
    <property type="entry name" value="Pectin lyase-like"/>
    <property type="match status" value="1"/>
</dbReference>
<evidence type="ECO:0008006" key="4">
    <source>
        <dbReference type="Google" id="ProtNLM"/>
    </source>
</evidence>
<dbReference type="OrthoDB" id="1111178at2"/>
<evidence type="ECO:0000313" key="2">
    <source>
        <dbReference type="EMBL" id="RXQ97628.1"/>
    </source>
</evidence>
<dbReference type="PROSITE" id="PS51257">
    <property type="entry name" value="PROKAR_LIPOPROTEIN"/>
    <property type="match status" value="1"/>
</dbReference>
<feature type="signal peptide" evidence="1">
    <location>
        <begin position="1"/>
        <end position="19"/>
    </location>
</feature>
<name>A0A4Q1JQW6_9BACT</name>
<keyword evidence="1" id="KW-0732">Signal</keyword>
<accession>A0A4Q1JQW6</accession>
<dbReference type="RefSeq" id="WP_129252309.1">
    <property type="nucleotide sequence ID" value="NZ_SAXA01000001.1"/>
</dbReference>
<dbReference type="EMBL" id="SAXA01000001">
    <property type="protein sequence ID" value="RXQ97628.1"/>
    <property type="molecule type" value="Genomic_DNA"/>
</dbReference>
<dbReference type="AlphaFoldDB" id="A0A4Q1JQW6"/>
<reference evidence="2 3" key="1">
    <citation type="submission" date="2019-01" db="EMBL/GenBank/DDBJ databases">
        <title>Ancylomarina salipaludis sp. nov., isolated from a salt marsh.</title>
        <authorList>
            <person name="Yoon J.-H."/>
        </authorList>
    </citation>
    <scope>NUCLEOTIDE SEQUENCE [LARGE SCALE GENOMIC DNA]</scope>
    <source>
        <strain evidence="2 3">SHSM-M15</strain>
    </source>
</reference>
<keyword evidence="3" id="KW-1185">Reference proteome</keyword>
<evidence type="ECO:0000256" key="1">
    <source>
        <dbReference type="SAM" id="SignalP"/>
    </source>
</evidence>
<dbReference type="InterPro" id="IPR011050">
    <property type="entry name" value="Pectin_lyase_fold/virulence"/>
</dbReference>
<dbReference type="Proteomes" id="UP000289703">
    <property type="component" value="Unassembled WGS sequence"/>
</dbReference>
<feature type="chain" id="PRO_5020564955" description="Right-handed parallel beta-helix repeat-containing protein" evidence="1">
    <location>
        <begin position="20"/>
        <end position="455"/>
    </location>
</feature>
<proteinExistence type="predicted"/>
<sequence length="455" mass="52343">MKRLLSSLIILSFVFLIVACDNKEEFNHDPDFLLNFSNDSLTFDTIFSGLQSTTKQLKIYNPSSKAIYLDEITLENNNEGYRLNINGVDGNTARQVYIPAKDSLYIFVELNVPDNDQDAPRLVEDYILLTYNSKVQKFLLKSWAQDVIRFDNNELQTQEWTQNRPYFIDNNLYLKQDQILTIQAGTKVFFQKGAGIHIHGTLNIDGSFEAPVFFGSHRREELYKNVPGQWEGLFFYDESKNNFISHLKLENAIKGISAQSETNSNSLEIEYSQFLNFTTTGIKTNNFNLKMHDVIVSNCGEQAVLLEGKGDFEFSHCNFINNWFLSQRATPCISFLANEENDNALKIYNSIIWGSKTNEFECGQTNTFQFKNTLIKLNSEKQNIFSNRFENCIFNTDPHFVDKNNHNYNLNAESILIDKAKLDIANIYPIDFNGNSRISDTTPDIGTYEYVETTD</sequence>
<comment type="caution">
    <text evidence="2">The sequence shown here is derived from an EMBL/GenBank/DDBJ whole genome shotgun (WGS) entry which is preliminary data.</text>
</comment>
<organism evidence="2 3">
    <name type="scientific">Ancylomarina salipaludis</name>
    <dbReference type="NCBI Taxonomy" id="2501299"/>
    <lineage>
        <taxon>Bacteria</taxon>
        <taxon>Pseudomonadati</taxon>
        <taxon>Bacteroidota</taxon>
        <taxon>Bacteroidia</taxon>
        <taxon>Marinilabiliales</taxon>
        <taxon>Marinifilaceae</taxon>
        <taxon>Ancylomarina</taxon>
    </lineage>
</organism>